<evidence type="ECO:0000256" key="2">
    <source>
        <dbReference type="ARBA" id="ARBA00022771"/>
    </source>
</evidence>
<sequence>MKVTENMAATLPDGDFANEDVLVNQKGKKSSTSKASRSSKFKETKPIPEGSKSNFSASALEKSKYTAGSERSFLLLDEKENLQVHTVDEFISKLSCRGETNMKVVSIFGNTGDGKSHTLNHTFFNSEEVFATSSSQLSCTVGVWAAYDNVNHAIILDTEGLLGVSASGNQNQRTRLLLKVLAISDIIIYRTRAERLHTDMFTFLGDASDAYLKHFTKELKDASERCHMDVPLCSLGPAVIIFHETQHTHLLGMSQNETSLSETRSVKSPDEILKERFADVGRVPYAFSSIKYLGTRTISPPTDFTQLIQAVKESLANSSVRSSRSPAVIFKALMLLNEKFNGNIERTIPNMFPDAYFTCQAACLSCNARCQKSMNHEQDESVEHECEGKCHYQAQYDNRIFTCRMCYERGKQVVVIPKMCSSNDSGWLGFAKYAWSGYVLECVECGVIYRSRQHWFGNEDPVNTVVRTELRHVWPGENVSPLDSGNAARRLLDNVSYVTDAFSSLSTPSSRALTNWITDQVAPDYWIPNSEISACQECHHVFADGETKHHCRACGGGVCGECSTNKKPVPERGWGQTPVRVCDRCFGKSPSTIEMQPQPSCNLSDLSDALDEETHQELVYPQGDQTLYSDQPFGPVAARKVTEVVQSAVGILKTAIDYPRELITDAARPGYWVPDSEILACSCCNSEFKETDAKHHCRACGMGVCSKCSESRRPVPSKGWDHPVRVCDQCASKKGQL</sequence>
<keyword evidence="1" id="KW-0479">Metal-binding</keyword>
<dbReference type="InterPro" id="IPR017455">
    <property type="entry name" value="Znf_FYVE-rel"/>
</dbReference>
<evidence type="ECO:0000313" key="8">
    <source>
        <dbReference type="Proteomes" id="UP001159427"/>
    </source>
</evidence>
<proteinExistence type="predicted"/>
<dbReference type="PROSITE" id="PS50178">
    <property type="entry name" value="ZF_FYVE"/>
    <property type="match status" value="2"/>
</dbReference>
<evidence type="ECO:0000256" key="3">
    <source>
        <dbReference type="ARBA" id="ARBA00022833"/>
    </source>
</evidence>
<dbReference type="CDD" id="cd15734">
    <property type="entry name" value="FYVE_ZFYV1"/>
    <property type="match status" value="2"/>
</dbReference>
<dbReference type="EMBL" id="CALNXI010000192">
    <property type="protein sequence ID" value="CAH3021702.1"/>
    <property type="molecule type" value="Genomic_DNA"/>
</dbReference>
<accession>A0ABN8LWM7</accession>
<gene>
    <name evidence="7" type="ORF">PEVE_00012513</name>
</gene>
<keyword evidence="8" id="KW-1185">Reference proteome</keyword>
<dbReference type="SUPFAM" id="SSF52540">
    <property type="entry name" value="P-loop containing nucleoside triphosphate hydrolases"/>
    <property type="match status" value="1"/>
</dbReference>
<dbReference type="SUPFAM" id="SSF57903">
    <property type="entry name" value="FYVE/PHD zinc finger"/>
    <property type="match status" value="2"/>
</dbReference>
<dbReference type="InterPro" id="IPR000306">
    <property type="entry name" value="Znf_FYVE"/>
</dbReference>
<dbReference type="InterPro" id="IPR013083">
    <property type="entry name" value="Znf_RING/FYVE/PHD"/>
</dbReference>
<evidence type="ECO:0000256" key="4">
    <source>
        <dbReference type="PROSITE-ProRule" id="PRU00091"/>
    </source>
</evidence>
<evidence type="ECO:0000313" key="7">
    <source>
        <dbReference type="EMBL" id="CAH3021702.1"/>
    </source>
</evidence>
<name>A0ABN8LWM7_9CNID</name>
<evidence type="ECO:0000256" key="1">
    <source>
        <dbReference type="ARBA" id="ARBA00022723"/>
    </source>
</evidence>
<dbReference type="InterPro" id="IPR015894">
    <property type="entry name" value="Guanylate-bd_N"/>
</dbReference>
<dbReference type="Gene3D" id="3.40.50.300">
    <property type="entry name" value="P-loop containing nucleotide triphosphate hydrolases"/>
    <property type="match status" value="1"/>
</dbReference>
<keyword evidence="2 4" id="KW-0863">Zinc-finger</keyword>
<reference evidence="7 8" key="1">
    <citation type="submission" date="2022-05" db="EMBL/GenBank/DDBJ databases">
        <authorList>
            <consortium name="Genoscope - CEA"/>
            <person name="William W."/>
        </authorList>
    </citation>
    <scope>NUCLEOTIDE SEQUENCE [LARGE SCALE GENOMIC DNA]</scope>
</reference>
<dbReference type="Gene3D" id="3.30.40.10">
    <property type="entry name" value="Zinc/RING finger domain, C3HC4 (zinc finger)"/>
    <property type="match status" value="2"/>
</dbReference>
<keyword evidence="3" id="KW-0862">Zinc</keyword>
<dbReference type="Proteomes" id="UP001159427">
    <property type="component" value="Unassembled WGS sequence"/>
</dbReference>
<dbReference type="Pfam" id="PF01363">
    <property type="entry name" value="FYVE"/>
    <property type="match status" value="2"/>
</dbReference>
<protein>
    <recommendedName>
        <fullName evidence="6">FYVE-type domain-containing protein</fullName>
    </recommendedName>
</protein>
<dbReference type="InterPro" id="IPR042427">
    <property type="entry name" value="ZFYV1"/>
</dbReference>
<dbReference type="PANTHER" id="PTHR46624:SF4">
    <property type="entry name" value="FYVE-TYPE DOMAIN-CONTAINING PROTEIN"/>
    <property type="match status" value="1"/>
</dbReference>
<evidence type="ECO:0000259" key="6">
    <source>
        <dbReference type="PROSITE" id="PS50178"/>
    </source>
</evidence>
<comment type="caution">
    <text evidence="7">The sequence shown here is derived from an EMBL/GenBank/DDBJ whole genome shotgun (WGS) entry which is preliminary data.</text>
</comment>
<feature type="domain" description="FYVE-type" evidence="6">
    <location>
        <begin position="675"/>
        <end position="735"/>
    </location>
</feature>
<dbReference type="InterPro" id="IPR027417">
    <property type="entry name" value="P-loop_NTPase"/>
</dbReference>
<dbReference type="InterPro" id="IPR011011">
    <property type="entry name" value="Znf_FYVE_PHD"/>
</dbReference>
<dbReference type="SMART" id="SM00064">
    <property type="entry name" value="FYVE"/>
    <property type="match status" value="2"/>
</dbReference>
<dbReference type="Pfam" id="PF02263">
    <property type="entry name" value="GBP"/>
    <property type="match status" value="1"/>
</dbReference>
<feature type="domain" description="FYVE-type" evidence="6">
    <location>
        <begin position="529"/>
        <end position="590"/>
    </location>
</feature>
<evidence type="ECO:0000256" key="5">
    <source>
        <dbReference type="SAM" id="MobiDB-lite"/>
    </source>
</evidence>
<organism evidence="7 8">
    <name type="scientific">Porites evermanni</name>
    <dbReference type="NCBI Taxonomy" id="104178"/>
    <lineage>
        <taxon>Eukaryota</taxon>
        <taxon>Metazoa</taxon>
        <taxon>Cnidaria</taxon>
        <taxon>Anthozoa</taxon>
        <taxon>Hexacorallia</taxon>
        <taxon>Scleractinia</taxon>
        <taxon>Fungiina</taxon>
        <taxon>Poritidae</taxon>
        <taxon>Porites</taxon>
    </lineage>
</organism>
<dbReference type="PANTHER" id="PTHR46624">
    <property type="entry name" value="AGAP002036-PA"/>
    <property type="match status" value="1"/>
</dbReference>
<feature type="region of interest" description="Disordered" evidence="5">
    <location>
        <begin position="1"/>
        <end position="54"/>
    </location>
</feature>